<feature type="chain" id="PRO_5018187929" evidence="1">
    <location>
        <begin position="28"/>
        <end position="426"/>
    </location>
</feature>
<evidence type="ECO:0000313" key="3">
    <source>
        <dbReference type="EMBL" id="RNI29418.1"/>
    </source>
</evidence>
<dbReference type="Pfam" id="PF17820">
    <property type="entry name" value="PDZ_6"/>
    <property type="match status" value="1"/>
</dbReference>
<keyword evidence="4" id="KW-1185">Reference proteome</keyword>
<gene>
    <name evidence="3" type="ORF">EFA69_07600</name>
</gene>
<dbReference type="InterPro" id="IPR001478">
    <property type="entry name" value="PDZ"/>
</dbReference>
<dbReference type="Gene3D" id="2.30.42.10">
    <property type="match status" value="1"/>
</dbReference>
<dbReference type="InterPro" id="IPR041489">
    <property type="entry name" value="PDZ_6"/>
</dbReference>
<dbReference type="SUPFAM" id="SSF50156">
    <property type="entry name" value="PDZ domain-like"/>
    <property type="match status" value="1"/>
</dbReference>
<dbReference type="Pfam" id="PF13650">
    <property type="entry name" value="Asp_protease_2"/>
    <property type="match status" value="1"/>
</dbReference>
<keyword evidence="1" id="KW-0732">Signal</keyword>
<dbReference type="Gene3D" id="2.40.70.10">
    <property type="entry name" value="Acid Proteases"/>
    <property type="match status" value="2"/>
</dbReference>
<dbReference type="CDD" id="cd00136">
    <property type="entry name" value="PDZ_canonical"/>
    <property type="match status" value="1"/>
</dbReference>
<evidence type="ECO:0000256" key="1">
    <source>
        <dbReference type="SAM" id="SignalP"/>
    </source>
</evidence>
<dbReference type="EMBL" id="RJJE01000009">
    <property type="protein sequence ID" value="RNI29418.1"/>
    <property type="molecule type" value="Genomic_DNA"/>
</dbReference>
<accession>A0A3M9MXC7</accession>
<dbReference type="InterPro" id="IPR036034">
    <property type="entry name" value="PDZ_sf"/>
</dbReference>
<dbReference type="InterPro" id="IPR021109">
    <property type="entry name" value="Peptidase_aspartic_dom_sf"/>
</dbReference>
<evidence type="ECO:0000313" key="4">
    <source>
        <dbReference type="Proteomes" id="UP000271010"/>
    </source>
</evidence>
<reference evidence="3 4" key="1">
    <citation type="submission" date="2018-11" db="EMBL/GenBank/DDBJ databases">
        <title>Rufibacter latericius sp. nov., isolated from water in Baiyang Lake.</title>
        <authorList>
            <person name="Yang Y."/>
        </authorList>
    </citation>
    <scope>NUCLEOTIDE SEQUENCE [LARGE SCALE GENOMIC DNA]</scope>
    <source>
        <strain evidence="3 4">MCC P1</strain>
    </source>
</reference>
<dbReference type="SMART" id="SM00228">
    <property type="entry name" value="PDZ"/>
    <property type="match status" value="1"/>
</dbReference>
<evidence type="ECO:0000259" key="2">
    <source>
        <dbReference type="PROSITE" id="PS50106"/>
    </source>
</evidence>
<protein>
    <submittedName>
        <fullName evidence="3">PDZ domain-containing protein</fullName>
    </submittedName>
</protein>
<feature type="domain" description="PDZ" evidence="2">
    <location>
        <begin position="357"/>
        <end position="413"/>
    </location>
</feature>
<comment type="caution">
    <text evidence="3">The sequence shown here is derived from an EMBL/GenBank/DDBJ whole genome shotgun (WGS) entry which is preliminary data.</text>
</comment>
<dbReference type="PROSITE" id="PS50106">
    <property type="entry name" value="PDZ"/>
    <property type="match status" value="1"/>
</dbReference>
<name>A0A3M9MXC7_9BACT</name>
<sequence>MGKLQLKRFLTKLFFLLGLLLPFGAFAQETGRVLPIEEDGLKFKFGRKKVAIPFQLVHNLVIIPVQINNSKSLNFVVDTGVDRTLLMELGLFDTIALNNIERLYLRGLGKGAGIQAMLSSGNRMSFAGVEATNQKVLVLEENIFNLSTRLGIEVNGIIGYPLFNAFVVEIDYARKVLTLYKPDKYPAKKAKKCTVIPLTIEDAKPYVQVQVAFPDQRKYPLRLIVDSGMSTSMLLYPPTLPQAKLPERRIEAFLGRGLNGDIHGEIGRLEALHLGEYILEKPPTSFPDSMSIRYALGLNNRNGNLGADVLQRFRVVFDYHNGRMLLRPNHKFKKPFYYNLSGLELISPIPGFNFYTISHVLPNSPAERAGLAAGDALLSINGVRCMEKTLVEVLDQFQNAPGRRLVLKVSRNYKSFETTLHLQDLI</sequence>
<proteinExistence type="predicted"/>
<dbReference type="RefSeq" id="WP_123132504.1">
    <property type="nucleotide sequence ID" value="NZ_RJJE01000009.1"/>
</dbReference>
<feature type="signal peptide" evidence="1">
    <location>
        <begin position="1"/>
        <end position="27"/>
    </location>
</feature>
<dbReference type="OrthoDB" id="3521766at2"/>
<dbReference type="AlphaFoldDB" id="A0A3M9MXC7"/>
<organism evidence="3 4">
    <name type="scientific">Rufibacter immobilis</name>
    <dbReference type="NCBI Taxonomy" id="1348778"/>
    <lineage>
        <taxon>Bacteria</taxon>
        <taxon>Pseudomonadati</taxon>
        <taxon>Bacteroidota</taxon>
        <taxon>Cytophagia</taxon>
        <taxon>Cytophagales</taxon>
        <taxon>Hymenobacteraceae</taxon>
        <taxon>Rufibacter</taxon>
    </lineage>
</organism>
<dbReference type="Proteomes" id="UP000271010">
    <property type="component" value="Unassembled WGS sequence"/>
</dbReference>